<dbReference type="RefSeq" id="WP_072299649.1">
    <property type="nucleotide sequence ID" value="NZ_FPIP01000002.1"/>
</dbReference>
<dbReference type="InterPro" id="IPR026906">
    <property type="entry name" value="LRR_5"/>
</dbReference>
<dbReference type="InterPro" id="IPR032675">
    <property type="entry name" value="LRR_dom_sf"/>
</dbReference>
<proteinExistence type="predicted"/>
<evidence type="ECO:0000313" key="1">
    <source>
        <dbReference type="EMBL" id="SFW23665.1"/>
    </source>
</evidence>
<sequence length="382" mass="42682">MYVQGKCYKCGGFMAVDGSEDASVCPFCGKPFIVEKAIQNFNETAPHDIGVEKASYDYDSDFVVERSVLIRYNGYTKKDVRIPDGITVIGESAFQGMNNIESVYIPDGAELISEGAFSGCKNLQAIHIPDSLITIDREAFNGCMRLKNINFPDNLKNIEAGAFIGCISLEAVTLPKELEILSWRIFEDCTGLKYVFIPKKIKTIEDYAFAECTSLEEVKFESLHFDDGTAEGIFRIGMNAFKNCKNLSSINIPETVRFIGNQAFRGCSSLKKLLIPKSIKAVYPLAFADCTALEQVTFEGDTELYKGSNPYKYEKNAATFYNCPKLLNVSYSKIQPNYWAFPAYTKAQEPANIENGRCRYCGGEFKGLFDKVCSVCKNPKDY</sequence>
<evidence type="ECO:0000313" key="2">
    <source>
        <dbReference type="Proteomes" id="UP000183461"/>
    </source>
</evidence>
<protein>
    <submittedName>
        <fullName evidence="1">Leucine rich repeat-containing protein</fullName>
    </submittedName>
</protein>
<dbReference type="InterPro" id="IPR053139">
    <property type="entry name" value="Surface_bspA-like"/>
</dbReference>
<dbReference type="PANTHER" id="PTHR45661:SF3">
    <property type="entry name" value="IG-LIKE DOMAIN-CONTAINING PROTEIN"/>
    <property type="match status" value="1"/>
</dbReference>
<dbReference type="Gene3D" id="3.80.10.10">
    <property type="entry name" value="Ribonuclease Inhibitor"/>
    <property type="match status" value="2"/>
</dbReference>
<name>A0A1K1MKQ7_RUMFL</name>
<reference evidence="2" key="1">
    <citation type="submission" date="2016-11" db="EMBL/GenBank/DDBJ databases">
        <authorList>
            <person name="Varghese N."/>
            <person name="Submissions S."/>
        </authorList>
    </citation>
    <scope>NUCLEOTIDE SEQUENCE [LARGE SCALE GENOMIC DNA]</scope>
    <source>
        <strain evidence="2">YL228</strain>
    </source>
</reference>
<gene>
    <name evidence="1" type="ORF">SAMN02910280_1294</name>
</gene>
<dbReference type="Proteomes" id="UP000183461">
    <property type="component" value="Unassembled WGS sequence"/>
</dbReference>
<dbReference type="Pfam" id="PF13306">
    <property type="entry name" value="LRR_5"/>
    <property type="match status" value="2"/>
</dbReference>
<dbReference type="PANTHER" id="PTHR45661">
    <property type="entry name" value="SURFACE ANTIGEN"/>
    <property type="match status" value="1"/>
</dbReference>
<organism evidence="1 2">
    <name type="scientific">Ruminococcus flavefaciens</name>
    <dbReference type="NCBI Taxonomy" id="1265"/>
    <lineage>
        <taxon>Bacteria</taxon>
        <taxon>Bacillati</taxon>
        <taxon>Bacillota</taxon>
        <taxon>Clostridia</taxon>
        <taxon>Eubacteriales</taxon>
        <taxon>Oscillospiraceae</taxon>
        <taxon>Ruminococcus</taxon>
    </lineage>
</organism>
<dbReference type="EMBL" id="FPIP01000002">
    <property type="protein sequence ID" value="SFW23665.1"/>
    <property type="molecule type" value="Genomic_DNA"/>
</dbReference>
<accession>A0A1K1MKQ7</accession>
<dbReference type="AlphaFoldDB" id="A0A1K1MKQ7"/>
<dbReference type="SUPFAM" id="SSF52058">
    <property type="entry name" value="L domain-like"/>
    <property type="match status" value="2"/>
</dbReference>